<dbReference type="AlphaFoldDB" id="A0A849SLK9"/>
<dbReference type="Gene3D" id="2.40.160.10">
    <property type="entry name" value="Porin"/>
    <property type="match status" value="1"/>
</dbReference>
<feature type="chain" id="PRO_5032273923" description="Porin" evidence="1">
    <location>
        <begin position="30"/>
        <end position="397"/>
    </location>
</feature>
<evidence type="ECO:0000313" key="2">
    <source>
        <dbReference type="EMBL" id="NOT32785.1"/>
    </source>
</evidence>
<name>A0A849SLK9_UNCEI</name>
<proteinExistence type="predicted"/>
<protein>
    <recommendedName>
        <fullName evidence="4">Porin</fullName>
    </recommendedName>
</protein>
<dbReference type="SUPFAM" id="SSF56935">
    <property type="entry name" value="Porins"/>
    <property type="match status" value="1"/>
</dbReference>
<accession>A0A849SLK9</accession>
<reference evidence="2 3" key="1">
    <citation type="submission" date="2020-04" db="EMBL/GenBank/DDBJ databases">
        <title>Metagenomic profiling of ammonia- and methane-oxidizing microorganisms in a Dutch drinking water treatment plant.</title>
        <authorList>
            <person name="Poghosyan L."/>
            <person name="Leucker S."/>
        </authorList>
    </citation>
    <scope>NUCLEOTIDE SEQUENCE [LARGE SCALE GENOMIC DNA]</scope>
    <source>
        <strain evidence="2">S-RSF-IL-03</strain>
    </source>
</reference>
<organism evidence="2 3">
    <name type="scientific">Eiseniibacteriota bacterium</name>
    <dbReference type="NCBI Taxonomy" id="2212470"/>
    <lineage>
        <taxon>Bacteria</taxon>
        <taxon>Candidatus Eiseniibacteriota</taxon>
    </lineage>
</organism>
<keyword evidence="1" id="KW-0732">Signal</keyword>
<gene>
    <name evidence="2" type="ORF">HOP12_01310</name>
</gene>
<evidence type="ECO:0000256" key="1">
    <source>
        <dbReference type="SAM" id="SignalP"/>
    </source>
</evidence>
<dbReference type="EMBL" id="JABFRW010000013">
    <property type="protein sequence ID" value="NOT32785.1"/>
    <property type="molecule type" value="Genomic_DNA"/>
</dbReference>
<evidence type="ECO:0008006" key="4">
    <source>
        <dbReference type="Google" id="ProtNLM"/>
    </source>
</evidence>
<feature type="signal peptide" evidence="1">
    <location>
        <begin position="1"/>
        <end position="29"/>
    </location>
</feature>
<evidence type="ECO:0000313" key="3">
    <source>
        <dbReference type="Proteomes" id="UP000580839"/>
    </source>
</evidence>
<dbReference type="Proteomes" id="UP000580839">
    <property type="component" value="Unassembled WGS sequence"/>
</dbReference>
<comment type="caution">
    <text evidence="2">The sequence shown here is derived from an EMBL/GenBank/DDBJ whole genome shotgun (WGS) entry which is preliminary data.</text>
</comment>
<sequence length="397" mass="43084">MTLRAPNHRVLAATAVVACAISLTSAATAHSAEIHVHGLADFAYAAGGEAIRDNWLNQSDSSFDPYRVRLFFDGDAGSGVEVFLQLMFAEVNNPRVYGAYARWTPKPELDLHLMAGVVPWTIGTFAPRTYSDENPLMGTPLMYFYHSSLRSDAVPATRDALLAARGTGQVGPNYGTGVGSKGMPFVYDRCWDYGVVVQGSRRPFEYSIGVQQGTPSTQSLDTDTNDGKSVVGRLGLAPIPELRVGVSGAYGSYLANAIEPSLAPGTDVDDFNQVLTMADLEFMSGPLELRAEGFQNRFETPTIGNLDATGGYGEARITVRAGLHAAVRYDVLRFDEIQGSSGPALPWDCDRERLEVGLGWRPAVQLMLKGVYQRNTWSTVNGDRDNDLIGTQLSIRF</sequence>
<dbReference type="InterPro" id="IPR023614">
    <property type="entry name" value="Porin_dom_sf"/>
</dbReference>